<feature type="domain" description="PhnB-like" evidence="1">
    <location>
        <begin position="4"/>
        <end position="112"/>
    </location>
</feature>
<keyword evidence="3" id="KW-1185">Reference proteome</keyword>
<sequence length="152" mass="16738">MADLVPHLWFDDDALDAVEFYTSLLPDSRIVNVANAPDEGGVLVVTFILQGQPYAALNGGPRFPHTEAFSLALTCDDQEETDRYWTALTADGGSEHMCGWCRDRFGVHWQVVPRRLHALLADPDPGRARRAMEAMLTMRRIDVAALEAAAAG</sequence>
<dbReference type="AlphaFoldDB" id="A0A5J5GPT8"/>
<dbReference type="Pfam" id="PF06983">
    <property type="entry name" value="3-dmu-9_3-mt"/>
    <property type="match status" value="1"/>
</dbReference>
<dbReference type="Proteomes" id="UP000326554">
    <property type="component" value="Unassembled WGS sequence"/>
</dbReference>
<proteinExistence type="predicted"/>
<name>A0A5J5GPT8_9RHOB</name>
<dbReference type="InterPro" id="IPR009725">
    <property type="entry name" value="3_dmu_93_MTrfase"/>
</dbReference>
<dbReference type="CDD" id="cd06588">
    <property type="entry name" value="PhnB_like"/>
    <property type="match status" value="1"/>
</dbReference>
<comment type="caution">
    <text evidence="2">The sequence shown here is derived from an EMBL/GenBank/DDBJ whole genome shotgun (WGS) entry which is preliminary data.</text>
</comment>
<dbReference type="SUPFAM" id="SSF54593">
    <property type="entry name" value="Glyoxalase/Bleomycin resistance protein/Dihydroxybiphenyl dioxygenase"/>
    <property type="match status" value="1"/>
</dbReference>
<dbReference type="PANTHER" id="PTHR33990:SF2">
    <property type="entry name" value="PHNB-LIKE DOMAIN-CONTAINING PROTEIN"/>
    <property type="match status" value="1"/>
</dbReference>
<accession>A0A5J5GPT8</accession>
<dbReference type="RefSeq" id="WP_150443872.1">
    <property type="nucleotide sequence ID" value="NZ_VYQE01000001.1"/>
</dbReference>
<organism evidence="2 3">
    <name type="scientific">Histidinibacterium aquaticum</name>
    <dbReference type="NCBI Taxonomy" id="2613962"/>
    <lineage>
        <taxon>Bacteria</taxon>
        <taxon>Pseudomonadati</taxon>
        <taxon>Pseudomonadota</taxon>
        <taxon>Alphaproteobacteria</taxon>
        <taxon>Rhodobacterales</taxon>
        <taxon>Paracoccaceae</taxon>
        <taxon>Histidinibacterium</taxon>
    </lineage>
</organism>
<evidence type="ECO:0000313" key="3">
    <source>
        <dbReference type="Proteomes" id="UP000326554"/>
    </source>
</evidence>
<dbReference type="InterPro" id="IPR029068">
    <property type="entry name" value="Glyas_Bleomycin-R_OHBP_Dase"/>
</dbReference>
<gene>
    <name evidence="2" type="ORF">F3S47_03840</name>
</gene>
<dbReference type="PANTHER" id="PTHR33990">
    <property type="entry name" value="PROTEIN YJDN-RELATED"/>
    <property type="match status" value="1"/>
</dbReference>
<reference evidence="2 3" key="1">
    <citation type="submission" date="2019-09" db="EMBL/GenBank/DDBJ databases">
        <authorList>
            <person name="Park J.-S."/>
            <person name="Choi H.-J."/>
        </authorList>
    </citation>
    <scope>NUCLEOTIDE SEQUENCE [LARGE SCALE GENOMIC DNA]</scope>
    <source>
        <strain evidence="2 3">176SS1-4</strain>
    </source>
</reference>
<dbReference type="PIRSF" id="PIRSF021700">
    <property type="entry name" value="3_dmu_93_MTrfase"/>
    <property type="match status" value="1"/>
</dbReference>
<protein>
    <submittedName>
        <fullName evidence="2">VOC family protein</fullName>
    </submittedName>
</protein>
<dbReference type="EMBL" id="VYQE01000001">
    <property type="protein sequence ID" value="KAA9010386.1"/>
    <property type="molecule type" value="Genomic_DNA"/>
</dbReference>
<evidence type="ECO:0000313" key="2">
    <source>
        <dbReference type="EMBL" id="KAA9010386.1"/>
    </source>
</evidence>
<dbReference type="InterPro" id="IPR028973">
    <property type="entry name" value="PhnB-like"/>
</dbReference>
<evidence type="ECO:0000259" key="1">
    <source>
        <dbReference type="Pfam" id="PF06983"/>
    </source>
</evidence>
<dbReference type="Gene3D" id="3.10.180.10">
    <property type="entry name" value="2,3-Dihydroxybiphenyl 1,2-Dioxygenase, domain 1"/>
    <property type="match status" value="1"/>
</dbReference>